<feature type="region of interest" description="Disordered" evidence="1">
    <location>
        <begin position="62"/>
        <end position="100"/>
    </location>
</feature>
<sequence>TCPGSSAFTRGTEEFLAARGIPLLPWPEAIRTKFDWALAASYGGDLHELRAPLTVVPHGMGYNKFLETGNRKPETGNRKPETGNRKPETGNRSSGFPSLG</sequence>
<feature type="compositionally biased region" description="Basic and acidic residues" evidence="1">
    <location>
        <begin position="69"/>
        <end position="89"/>
    </location>
</feature>
<feature type="compositionally biased region" description="Polar residues" evidence="1">
    <location>
        <begin position="90"/>
        <end position="100"/>
    </location>
</feature>
<accession>A0A1H8YIB8</accession>
<protein>
    <submittedName>
        <fullName evidence="2">Uncharacterized protein</fullName>
    </submittedName>
</protein>
<name>A0A1H8YIB8_9PSEU</name>
<dbReference type="EMBL" id="FOEF01000018">
    <property type="protein sequence ID" value="SEP51909.1"/>
    <property type="molecule type" value="Genomic_DNA"/>
</dbReference>
<proteinExistence type="predicted"/>
<keyword evidence="3" id="KW-1185">Reference proteome</keyword>
<dbReference type="AlphaFoldDB" id="A0A1H8YIB8"/>
<evidence type="ECO:0000256" key="1">
    <source>
        <dbReference type="SAM" id="MobiDB-lite"/>
    </source>
</evidence>
<feature type="non-terminal residue" evidence="2">
    <location>
        <position position="1"/>
    </location>
</feature>
<reference evidence="2 3" key="1">
    <citation type="submission" date="2016-10" db="EMBL/GenBank/DDBJ databases">
        <authorList>
            <person name="de Groot N.N."/>
        </authorList>
    </citation>
    <scope>NUCLEOTIDE SEQUENCE [LARGE SCALE GENOMIC DNA]</scope>
    <source>
        <strain evidence="2 3">DSM 44993</strain>
    </source>
</reference>
<gene>
    <name evidence="2" type="ORF">SAMN04489732_1181</name>
</gene>
<evidence type="ECO:0000313" key="3">
    <source>
        <dbReference type="Proteomes" id="UP000198582"/>
    </source>
</evidence>
<dbReference type="Proteomes" id="UP000198582">
    <property type="component" value="Unassembled WGS sequence"/>
</dbReference>
<organism evidence="2 3">
    <name type="scientific">Amycolatopsis saalfeldensis</name>
    <dbReference type="NCBI Taxonomy" id="394193"/>
    <lineage>
        <taxon>Bacteria</taxon>
        <taxon>Bacillati</taxon>
        <taxon>Actinomycetota</taxon>
        <taxon>Actinomycetes</taxon>
        <taxon>Pseudonocardiales</taxon>
        <taxon>Pseudonocardiaceae</taxon>
        <taxon>Amycolatopsis</taxon>
    </lineage>
</organism>
<evidence type="ECO:0000313" key="2">
    <source>
        <dbReference type="EMBL" id="SEP51909.1"/>
    </source>
</evidence>